<dbReference type="Pfam" id="PF18758">
    <property type="entry name" value="KDZ"/>
    <property type="match status" value="1"/>
</dbReference>
<dbReference type="EMBL" id="MLYV02000345">
    <property type="protein sequence ID" value="PSS06889.1"/>
    <property type="molecule type" value="Genomic_DNA"/>
</dbReference>
<dbReference type="AlphaFoldDB" id="A0A2R6QEY3"/>
<sequence>MAKRKRGGFSMSTSAQVTLLASNGTAKSTRATLSTIRNDRLATEKLRAQQVLDQSNAIHRALTESALQIGADPGAVLADYDAFRPFDANKQLVETPDQNDGYEDVDNGSVDCATRNAMVNCLTGHHTPRHPRDYRTRLQRNRHLWQSWGAEIPTLTQQFMQWKHGVPPASGASGSADTLNPETGDIAHVFDVAVVSTFTYTSRRAILQLSGESANAALLRVGLLGCSPVQPTVAIDLQCLELFHQIRRRQSSFSTQAMARVLCALHNVTYYQTFRAQLSIAFDVYLDILRHVESEVDNALGRSSPYWRLQHGCPPCANKLHNEISLNPARMHGMDGNSSVKRMTGSGHADEQIFLSPMFLSPEEVDVFKDDVKDKPGKETLTKKKQRKNGPLDEETHDEASCADRWTANKASAAADETVQTFEQTGIFISACQHGIVETVAEMRRSGELAKYALCTVNKLIDNLGDDQTVGHDIACAFTATLRDSSISAKVKEHRLTMSVNAFHGHAHNRRCQLANHPLYRTILGLEDLETCERVFSASNSVARVIRFSSHFHWAQFLDLHFRQWNEDRYSDLSEFTHSSIKALKILVDFIPHLTVYKQMHGITDEDIERWPQEELTYLQNSQVEPKKDAVPVAYVEALLSLNNISSEYESLLGVQFAPTREIMASVVAKRTGARKHLVMAMRAVEDLEALQKITPGNRWTENSKEFKEVEAYINQRKFIRAVCELEGLVVQ</sequence>
<organism evidence="2 3">
    <name type="scientific">Hermanssonia centrifuga</name>
    <dbReference type="NCBI Taxonomy" id="98765"/>
    <lineage>
        <taxon>Eukaryota</taxon>
        <taxon>Fungi</taxon>
        <taxon>Dikarya</taxon>
        <taxon>Basidiomycota</taxon>
        <taxon>Agaricomycotina</taxon>
        <taxon>Agaricomycetes</taxon>
        <taxon>Polyporales</taxon>
        <taxon>Meruliaceae</taxon>
        <taxon>Hermanssonia</taxon>
    </lineage>
</organism>
<dbReference type="STRING" id="98765.A0A2R6QEY3"/>
<feature type="region of interest" description="Disordered" evidence="1">
    <location>
        <begin position="371"/>
        <end position="401"/>
    </location>
</feature>
<dbReference type="PANTHER" id="PTHR33096:SF1">
    <property type="entry name" value="CXC1-LIKE CYSTEINE CLUSTER ASSOCIATED WITH KDZ TRANSPOSASES DOMAIN-CONTAINING PROTEIN"/>
    <property type="match status" value="1"/>
</dbReference>
<evidence type="ECO:0000313" key="3">
    <source>
        <dbReference type="Proteomes" id="UP000186601"/>
    </source>
</evidence>
<gene>
    <name evidence="2" type="ORF">PHLCEN_2v3500</name>
</gene>
<comment type="caution">
    <text evidence="2">The sequence shown here is derived from an EMBL/GenBank/DDBJ whole genome shotgun (WGS) entry which is preliminary data.</text>
</comment>
<dbReference type="InterPro" id="IPR040521">
    <property type="entry name" value="KDZ"/>
</dbReference>
<evidence type="ECO:0000313" key="2">
    <source>
        <dbReference type="EMBL" id="PSS06889.1"/>
    </source>
</evidence>
<evidence type="ECO:0008006" key="4">
    <source>
        <dbReference type="Google" id="ProtNLM"/>
    </source>
</evidence>
<name>A0A2R6QEY3_9APHY</name>
<dbReference type="OrthoDB" id="3251205at2759"/>
<protein>
    <recommendedName>
        <fullName evidence="4">CxC1-like cysteine cluster associated with KDZ transposases domain-containing protein</fullName>
    </recommendedName>
</protein>
<keyword evidence="3" id="KW-1185">Reference proteome</keyword>
<dbReference type="Proteomes" id="UP000186601">
    <property type="component" value="Unassembled WGS sequence"/>
</dbReference>
<evidence type="ECO:0000256" key="1">
    <source>
        <dbReference type="SAM" id="MobiDB-lite"/>
    </source>
</evidence>
<feature type="compositionally biased region" description="Basic and acidic residues" evidence="1">
    <location>
        <begin position="371"/>
        <end position="382"/>
    </location>
</feature>
<proteinExistence type="predicted"/>
<reference evidence="2 3" key="1">
    <citation type="submission" date="2018-02" db="EMBL/GenBank/DDBJ databases">
        <title>Genome sequence of the basidiomycete white-rot fungus Phlebia centrifuga.</title>
        <authorList>
            <person name="Granchi Z."/>
            <person name="Peng M."/>
            <person name="de Vries R.P."/>
            <person name="Hilden K."/>
            <person name="Makela M.R."/>
            <person name="Grigoriev I."/>
            <person name="Riley R."/>
        </authorList>
    </citation>
    <scope>NUCLEOTIDE SEQUENCE [LARGE SCALE GENOMIC DNA]</scope>
    <source>
        <strain evidence="2 3">FBCC195</strain>
    </source>
</reference>
<dbReference type="PANTHER" id="PTHR33096">
    <property type="entry name" value="CXC2 DOMAIN-CONTAINING PROTEIN"/>
    <property type="match status" value="1"/>
</dbReference>
<accession>A0A2R6QEY3</accession>